<dbReference type="InterPro" id="IPR002178">
    <property type="entry name" value="PTS_EIIA_type-2_dom"/>
</dbReference>
<evidence type="ECO:0000256" key="2">
    <source>
        <dbReference type="ARBA" id="ARBA00022737"/>
    </source>
</evidence>
<dbReference type="SUPFAM" id="SSF63520">
    <property type="entry name" value="PTS-regulatory domain, PRD"/>
    <property type="match status" value="2"/>
</dbReference>
<dbReference type="Pfam" id="PF00874">
    <property type="entry name" value="PRD"/>
    <property type="match status" value="2"/>
</dbReference>
<dbReference type="Gene3D" id="3.40.50.2300">
    <property type="match status" value="1"/>
</dbReference>
<dbReference type="InterPro" id="IPR013011">
    <property type="entry name" value="PTS_EIIB_2"/>
</dbReference>
<evidence type="ECO:0000259" key="6">
    <source>
        <dbReference type="PROSITE" id="PS51099"/>
    </source>
</evidence>
<proteinExistence type="predicted"/>
<feature type="domain" description="PTS EIIB type-2" evidence="6">
    <location>
        <begin position="417"/>
        <end position="507"/>
    </location>
</feature>
<organism evidence="8 9">
    <name type="scientific">Desulfosporosinus fructosivorans</name>
    <dbReference type="NCBI Taxonomy" id="2018669"/>
    <lineage>
        <taxon>Bacteria</taxon>
        <taxon>Bacillati</taxon>
        <taxon>Bacillota</taxon>
        <taxon>Clostridia</taxon>
        <taxon>Eubacteriales</taxon>
        <taxon>Desulfitobacteriaceae</taxon>
        <taxon>Desulfosporosinus</taxon>
    </lineage>
</organism>
<reference evidence="8 9" key="1">
    <citation type="submission" date="2019-03" db="EMBL/GenBank/DDBJ databases">
        <title>Draft Genome Sequence of Desulfosporosinus fructosivorans Strain 63.6F, Isolated from Marine Sediment in the Baltic Sea.</title>
        <authorList>
            <person name="Hausmann B."/>
            <person name="Vandieken V."/>
            <person name="Pjevac P."/>
            <person name="Schreck K."/>
            <person name="Herbold C.W."/>
            <person name="Loy A."/>
        </authorList>
    </citation>
    <scope>NUCLEOTIDE SEQUENCE [LARGE SCALE GENOMIC DNA]</scope>
    <source>
        <strain evidence="8 9">63.6F</strain>
    </source>
</reference>
<dbReference type="Proteomes" id="UP000298460">
    <property type="component" value="Unassembled WGS sequence"/>
</dbReference>
<dbReference type="EMBL" id="SPQQ01000001">
    <property type="protein sequence ID" value="TGE39846.1"/>
    <property type="molecule type" value="Genomic_DNA"/>
</dbReference>
<dbReference type="InterPro" id="IPR016152">
    <property type="entry name" value="PTrfase/Anion_transptr"/>
</dbReference>
<dbReference type="Gene3D" id="3.40.930.10">
    <property type="entry name" value="Mannitol-specific EII, Chain A"/>
    <property type="match status" value="1"/>
</dbReference>
<dbReference type="InterPro" id="IPR036634">
    <property type="entry name" value="PRD_sf"/>
</dbReference>
<feature type="domain" description="PRD" evidence="7">
    <location>
        <begin position="306"/>
        <end position="413"/>
    </location>
</feature>
<dbReference type="SUPFAM" id="SSF52794">
    <property type="entry name" value="PTS system IIB component-like"/>
    <property type="match status" value="1"/>
</dbReference>
<keyword evidence="3" id="KW-0805">Transcription regulation</keyword>
<evidence type="ECO:0000313" key="9">
    <source>
        <dbReference type="Proteomes" id="UP000298460"/>
    </source>
</evidence>
<gene>
    <name evidence="8" type="ORF">E4K67_02335</name>
</gene>
<dbReference type="GO" id="GO:0008982">
    <property type="term" value="F:protein-N(PI)-phosphohistidine-sugar phosphotransferase activity"/>
    <property type="evidence" value="ECO:0007669"/>
    <property type="project" value="InterPro"/>
</dbReference>
<evidence type="ECO:0000259" key="5">
    <source>
        <dbReference type="PROSITE" id="PS51094"/>
    </source>
</evidence>
<feature type="domain" description="PRD" evidence="7">
    <location>
        <begin position="198"/>
        <end position="301"/>
    </location>
</feature>
<dbReference type="InterPro" id="IPR036095">
    <property type="entry name" value="PTS_EIIB-like_sf"/>
</dbReference>
<evidence type="ECO:0000256" key="4">
    <source>
        <dbReference type="ARBA" id="ARBA00023163"/>
    </source>
</evidence>
<protein>
    <submittedName>
        <fullName evidence="8">PRD domain-containing protein</fullName>
    </submittedName>
</protein>
<keyword evidence="9" id="KW-1185">Reference proteome</keyword>
<dbReference type="PROSITE" id="PS51099">
    <property type="entry name" value="PTS_EIIB_TYPE_2"/>
    <property type="match status" value="1"/>
</dbReference>
<dbReference type="PROSITE" id="PS51094">
    <property type="entry name" value="PTS_EIIA_TYPE_2"/>
    <property type="match status" value="1"/>
</dbReference>
<dbReference type="AlphaFoldDB" id="A0A4Z0RE73"/>
<comment type="caution">
    <text evidence="8">The sequence shown here is derived from an EMBL/GenBank/DDBJ whole genome shotgun (WGS) entry which is preliminary data.</text>
</comment>
<evidence type="ECO:0000256" key="3">
    <source>
        <dbReference type="ARBA" id="ARBA00023015"/>
    </source>
</evidence>
<dbReference type="SUPFAM" id="SSF55804">
    <property type="entry name" value="Phoshotransferase/anion transport protein"/>
    <property type="match status" value="1"/>
</dbReference>
<sequence length="685" mass="78928">MSNVEQLTVRQKFIMNNLMEKGPLTIRGLSQQIDVSERTILRETSALNDWLKQHKVRISESGGLLHIDGVERDLAKARESLKEIPHLWMLNQEQRQVLITAQLLLADEPIKSAYFSHQFNVVEGTIGFYLDKINNWLQEKNLTMVRKRGYGLEIKGSDWHKRNAFVDLIYSYQPLSELLTFLYDDSKDYLLMAFFKVTFGEKLTALTKQLIEEIYANIPQINDIGYFSAYMHLLLVIKRTESEVPIEMPAQLVQEILSSEEYGFMTGVQEILHKHQINLSDGELAYLALHLNGGKNLFQADNEAKGLDFELEDLIREVVYLTGKRLNLKIICDEDLINGLIQHINPALYRLSMGLEVRNPIIKEIRHYYEHLFGVVAYACRHVFSKYNLVIPTNEVGYITMHIGAALERQQRQEKELSLLIICPNGISTAKMLQHKISKEFPDLKTIETCSLRHMQDKIKNDYAMVVSTVKLDSKIEPAPTMISPFLLKADIEKIETMINQLRKDRVLEKKTTPLPVSEPDEVGLDFDVANTMLKNFHLKNLLAQTYPETITEIVDEIHALDLISDKKSIRRLIAKREEKGNVIIPGQHIALIHFRTEEISVPFVGVFRLPEYIETKGVGYILERVDTFLVMIARKNERNYILELLGKISVALLEEDSLTEALRFGDLKDIRNELVEILNKEEEQ</sequence>
<dbReference type="CDD" id="cd05568">
    <property type="entry name" value="PTS_IIB_bgl_like"/>
    <property type="match status" value="1"/>
</dbReference>
<dbReference type="PANTHER" id="PTHR30185:SF18">
    <property type="entry name" value="TRANSCRIPTIONAL REGULATOR MTLR"/>
    <property type="match status" value="1"/>
</dbReference>
<keyword evidence="4" id="KW-0804">Transcription</keyword>
<dbReference type="RefSeq" id="WP_135544784.1">
    <property type="nucleotide sequence ID" value="NZ_SPQQ01000001.1"/>
</dbReference>
<dbReference type="InterPro" id="IPR011608">
    <property type="entry name" value="PRD"/>
</dbReference>
<dbReference type="Gene3D" id="1.10.1790.10">
    <property type="entry name" value="PRD domain"/>
    <property type="match status" value="2"/>
</dbReference>
<dbReference type="OrthoDB" id="3175596at2"/>
<name>A0A4Z0RE73_9FIRM</name>
<evidence type="ECO:0000259" key="7">
    <source>
        <dbReference type="PROSITE" id="PS51372"/>
    </source>
</evidence>
<accession>A0A4Z0RE73</accession>
<dbReference type="PANTHER" id="PTHR30185">
    <property type="entry name" value="CRYPTIC BETA-GLUCOSIDE BGL OPERON ANTITERMINATOR"/>
    <property type="match status" value="1"/>
</dbReference>
<dbReference type="GO" id="GO:0009401">
    <property type="term" value="P:phosphoenolpyruvate-dependent sugar phosphotransferase system"/>
    <property type="evidence" value="ECO:0007669"/>
    <property type="project" value="InterPro"/>
</dbReference>
<evidence type="ECO:0000313" key="8">
    <source>
        <dbReference type="EMBL" id="TGE39846.1"/>
    </source>
</evidence>
<keyword evidence="2" id="KW-0677">Repeat</keyword>
<dbReference type="GO" id="GO:0006355">
    <property type="term" value="P:regulation of DNA-templated transcription"/>
    <property type="evidence" value="ECO:0007669"/>
    <property type="project" value="InterPro"/>
</dbReference>
<dbReference type="InterPro" id="IPR050661">
    <property type="entry name" value="BglG_antiterminators"/>
</dbReference>
<dbReference type="PROSITE" id="PS51372">
    <property type="entry name" value="PRD_2"/>
    <property type="match status" value="2"/>
</dbReference>
<dbReference type="Pfam" id="PF00359">
    <property type="entry name" value="PTS_EIIA_2"/>
    <property type="match status" value="1"/>
</dbReference>
<keyword evidence="1" id="KW-0808">Transferase</keyword>
<feature type="domain" description="PTS EIIA type-2" evidence="5">
    <location>
        <begin position="531"/>
        <end position="682"/>
    </location>
</feature>
<evidence type="ECO:0000256" key="1">
    <source>
        <dbReference type="ARBA" id="ARBA00022679"/>
    </source>
</evidence>